<evidence type="ECO:0000259" key="5">
    <source>
        <dbReference type="PROSITE" id="PS52035"/>
    </source>
</evidence>
<keyword evidence="8" id="KW-1185">Reference proteome</keyword>
<evidence type="ECO:0000313" key="7">
    <source>
        <dbReference type="EMBL" id="KAH0574521.1"/>
    </source>
</evidence>
<name>V6LQJ4_9EUKA</name>
<evidence type="ECO:0000313" key="8">
    <source>
        <dbReference type="Proteomes" id="UP000018208"/>
    </source>
</evidence>
<dbReference type="Gene3D" id="2.60.40.3120">
    <property type="match status" value="1"/>
</dbReference>
<feature type="compositionally biased region" description="Acidic residues" evidence="4">
    <location>
        <begin position="491"/>
        <end position="503"/>
    </location>
</feature>
<evidence type="ECO:0000313" key="6">
    <source>
        <dbReference type="EMBL" id="EST45976.1"/>
    </source>
</evidence>
<sequence>MSWLYQSPAVSFDAGFESGNLASAERVAEFEYDLFIQPDHQTSTRLWFYFRCSQVPISLPIVFNIIGISKTKTTYTTQQRILVRSTSRTKWQRMPQPQQFYTTSTKHKCYTSTPVLSFVFQFDRQEEYFFAFGYPYTYSMLQKFITRIQDHQLPFVSIETLGLSFQQRQISLINIGRPLLARYKNESKPSQQHTVLITARCHSGEFPGSYVCHGILEYLMSNNPKAKFLRQNIIFKIIPMINVDGVMNGFYRTNANGFDLNRNFFDPPASCPEAMLIKNLFESLVGPTPEQDTYAFESNFTNTMLLELAQSLNLVTDQIEYETPQERANSSNSTRSDTNRPVNSQQKQRLQTPAKKPPIPIIIAKPQQPSTNSCQTKLDFVIDLHSHSNIAGGFLFLNPDSGVFNRQKRTFCEQVFPALLAKNCSTFNSLNSSFKESKNTREGSLRRAFMNIAKDKLTDEAPYVYCLEVSNSHGPDPKEGGKGVLKQMQNEDSDADQEDEIDEQENYVAYTPEKYMTIGEKICDSLYDIYSQIFKQ</sequence>
<dbReference type="GO" id="GO:0008270">
    <property type="term" value="F:zinc ion binding"/>
    <property type="evidence" value="ECO:0007669"/>
    <property type="project" value="InterPro"/>
</dbReference>
<reference evidence="6 7" key="1">
    <citation type="journal article" date="2014" name="PLoS Genet.">
        <title>The Genome of Spironucleus salmonicida Highlights a Fish Pathogen Adapted to Fluctuating Environments.</title>
        <authorList>
            <person name="Xu F."/>
            <person name="Jerlstrom-Hultqvist J."/>
            <person name="Einarsson E."/>
            <person name="Astvaldsson A."/>
            <person name="Svard S.G."/>
            <person name="Andersson J.O."/>
        </authorList>
    </citation>
    <scope>NUCLEOTIDE SEQUENCE</scope>
    <source>
        <strain evidence="7">ATCC 50377</strain>
    </source>
</reference>
<evidence type="ECO:0000256" key="1">
    <source>
        <dbReference type="ARBA" id="ARBA00001947"/>
    </source>
</evidence>
<dbReference type="InterPro" id="IPR000834">
    <property type="entry name" value="Peptidase_M14"/>
</dbReference>
<evidence type="ECO:0000256" key="4">
    <source>
        <dbReference type="SAM" id="MobiDB-lite"/>
    </source>
</evidence>
<comment type="cofactor">
    <cofactor evidence="1">
        <name>Zn(2+)</name>
        <dbReference type="ChEBI" id="CHEBI:29105"/>
    </cofactor>
</comment>
<dbReference type="Pfam" id="PF00246">
    <property type="entry name" value="Peptidase_M14"/>
    <property type="match status" value="1"/>
</dbReference>
<protein>
    <submittedName>
        <fullName evidence="6">Cytosolic carboxypeptidase 6</fullName>
    </submittedName>
</protein>
<dbReference type="EMBL" id="KI546085">
    <property type="protein sequence ID" value="EST45976.1"/>
    <property type="molecule type" value="Genomic_DNA"/>
</dbReference>
<gene>
    <name evidence="6" type="ORF">SS50377_13955</name>
    <name evidence="7" type="ORF">SS50377_24479</name>
</gene>
<reference evidence="7" key="2">
    <citation type="submission" date="2020-12" db="EMBL/GenBank/DDBJ databases">
        <title>New Spironucleus salmonicida genome in near-complete chromosomes.</title>
        <authorList>
            <person name="Xu F."/>
            <person name="Kurt Z."/>
            <person name="Jimenez-Gonzalez A."/>
            <person name="Astvaldsson A."/>
            <person name="Andersson J.O."/>
            <person name="Svard S.G."/>
        </authorList>
    </citation>
    <scope>NUCLEOTIDE SEQUENCE</scope>
    <source>
        <strain evidence="7">ATCC 50377</strain>
    </source>
</reference>
<keyword evidence="6" id="KW-0121">Carboxypeptidase</keyword>
<dbReference type="Pfam" id="PF18027">
    <property type="entry name" value="Pepdidase_M14_N"/>
    <property type="match status" value="1"/>
</dbReference>
<feature type="domain" description="Peptidase M14" evidence="5">
    <location>
        <begin position="134"/>
        <end position="492"/>
    </location>
</feature>
<proteinExistence type="inferred from homology"/>
<feature type="compositionally biased region" description="Low complexity" evidence="4">
    <location>
        <begin position="329"/>
        <end position="340"/>
    </location>
</feature>
<feature type="region of interest" description="Disordered" evidence="4">
    <location>
        <begin position="472"/>
        <end position="503"/>
    </location>
</feature>
<dbReference type="PROSITE" id="PS52035">
    <property type="entry name" value="PEPTIDASE_M14"/>
    <property type="match status" value="1"/>
</dbReference>
<comment type="similarity">
    <text evidence="2 3">Belongs to the peptidase M14 family.</text>
</comment>
<dbReference type="Gene3D" id="3.40.630.10">
    <property type="entry name" value="Zn peptidases"/>
    <property type="match status" value="2"/>
</dbReference>
<feature type="region of interest" description="Disordered" evidence="4">
    <location>
        <begin position="323"/>
        <end position="357"/>
    </location>
</feature>
<dbReference type="AlphaFoldDB" id="V6LQJ4"/>
<dbReference type="PANTHER" id="PTHR12756:SF9">
    <property type="entry name" value="CYTOSOLIC CARBOXYPEPTIDASE 6"/>
    <property type="match status" value="1"/>
</dbReference>
<feature type="compositionally biased region" description="Polar residues" evidence="4">
    <location>
        <begin position="341"/>
        <end position="351"/>
    </location>
</feature>
<organism evidence="6">
    <name type="scientific">Spironucleus salmonicida</name>
    <dbReference type="NCBI Taxonomy" id="348837"/>
    <lineage>
        <taxon>Eukaryota</taxon>
        <taxon>Metamonada</taxon>
        <taxon>Diplomonadida</taxon>
        <taxon>Hexamitidae</taxon>
        <taxon>Hexamitinae</taxon>
        <taxon>Spironucleus</taxon>
    </lineage>
</organism>
<evidence type="ECO:0000256" key="2">
    <source>
        <dbReference type="ARBA" id="ARBA00005988"/>
    </source>
</evidence>
<feature type="active site" description="Proton donor/acceptor" evidence="3">
    <location>
        <position position="468"/>
    </location>
</feature>
<dbReference type="Proteomes" id="UP000018208">
    <property type="component" value="Unassembled WGS sequence"/>
</dbReference>
<dbReference type="GO" id="GO:0004181">
    <property type="term" value="F:metallocarboxypeptidase activity"/>
    <property type="evidence" value="ECO:0007669"/>
    <property type="project" value="InterPro"/>
</dbReference>
<dbReference type="GO" id="GO:0006508">
    <property type="term" value="P:proteolysis"/>
    <property type="evidence" value="ECO:0007669"/>
    <property type="project" value="InterPro"/>
</dbReference>
<dbReference type="PANTHER" id="PTHR12756">
    <property type="entry name" value="CYTOSOLIC CARBOXYPEPTIDASE"/>
    <property type="match status" value="1"/>
</dbReference>
<evidence type="ECO:0000256" key="3">
    <source>
        <dbReference type="PROSITE-ProRule" id="PRU01379"/>
    </source>
</evidence>
<dbReference type="EMBL" id="AUWU02000004">
    <property type="protein sequence ID" value="KAH0574521.1"/>
    <property type="molecule type" value="Genomic_DNA"/>
</dbReference>
<dbReference type="SUPFAM" id="SSF53187">
    <property type="entry name" value="Zn-dependent exopeptidases"/>
    <property type="match status" value="1"/>
</dbReference>
<keyword evidence="6" id="KW-0645">Protease</keyword>
<dbReference type="InterPro" id="IPR040626">
    <property type="entry name" value="Pepdidase_M14_N"/>
</dbReference>
<keyword evidence="6" id="KW-0378">Hydrolase</keyword>
<dbReference type="OrthoDB" id="10253041at2759"/>
<dbReference type="VEuPathDB" id="GiardiaDB:SS50377_24479"/>
<dbReference type="InterPro" id="IPR050821">
    <property type="entry name" value="Cytosolic_carboxypeptidase"/>
</dbReference>
<accession>V6LQJ4</accession>